<dbReference type="KEGG" id="zca:113937968"/>
<dbReference type="CTD" id="113937968"/>
<keyword evidence="4" id="KW-1185">Reference proteome</keyword>
<dbReference type="Proteomes" id="UP000515165">
    <property type="component" value="Chromosome 8"/>
</dbReference>
<evidence type="ECO:0000256" key="3">
    <source>
        <dbReference type="SAM" id="SignalP"/>
    </source>
</evidence>
<feature type="compositionally biased region" description="Basic residues" evidence="1">
    <location>
        <begin position="305"/>
        <end position="322"/>
    </location>
</feature>
<feature type="chain" id="PRO_5026870978" evidence="3">
    <location>
        <begin position="25"/>
        <end position="322"/>
    </location>
</feature>
<accession>A0A6J2FCB9</accession>
<feature type="signal peptide" evidence="3">
    <location>
        <begin position="1"/>
        <end position="24"/>
    </location>
</feature>
<evidence type="ECO:0000256" key="1">
    <source>
        <dbReference type="SAM" id="MobiDB-lite"/>
    </source>
</evidence>
<name>A0A6J2FCB9_ZALCA</name>
<dbReference type="RefSeq" id="XP_027478784.1">
    <property type="nucleotide sequence ID" value="XM_027622983.1"/>
</dbReference>
<organism evidence="4 5">
    <name type="scientific">Zalophus californianus</name>
    <name type="common">California sealion</name>
    <dbReference type="NCBI Taxonomy" id="9704"/>
    <lineage>
        <taxon>Eukaryota</taxon>
        <taxon>Metazoa</taxon>
        <taxon>Chordata</taxon>
        <taxon>Craniata</taxon>
        <taxon>Vertebrata</taxon>
        <taxon>Euteleostomi</taxon>
        <taxon>Mammalia</taxon>
        <taxon>Eutheria</taxon>
        <taxon>Laurasiatheria</taxon>
        <taxon>Carnivora</taxon>
        <taxon>Caniformia</taxon>
        <taxon>Pinnipedia</taxon>
        <taxon>Otariidae</taxon>
        <taxon>Zalophus</taxon>
    </lineage>
</organism>
<proteinExistence type="predicted"/>
<dbReference type="GeneID" id="113937968"/>
<keyword evidence="2" id="KW-1133">Transmembrane helix</keyword>
<protein>
    <submittedName>
        <fullName evidence="5">Uncharacterized protein C2orf92 homolog isoform X1</fullName>
    </submittedName>
</protein>
<evidence type="ECO:0000313" key="5">
    <source>
        <dbReference type="RefSeq" id="XP_027478784.1"/>
    </source>
</evidence>
<keyword evidence="3" id="KW-0732">Signal</keyword>
<evidence type="ECO:0000313" key="4">
    <source>
        <dbReference type="Proteomes" id="UP000515165"/>
    </source>
</evidence>
<sequence length="322" mass="36739">MAKKRGTETLFFVLFLDCWQGSNTEFSSSSKNLDEGLSKLFVNIGMQIISSRSCVHFLWIYTHSWDCWTYDEILLQVFSKVPSDETRTAGKSITKREVKESYPQKKSLKNIEFVSSSNKRGEHLSKLFNEILQQVFYKVPYGTPFDEARTSSKSITKRDMNSEIFTKGTSVPGYSTAPRFLLGSMDRISISGHNSEKRDKESSLSNRDVNEPFSAIDKETLEEAVRTGVQNKNVPCAQLLQFLQRNIIIAAASVAGVLVVTVLLLLALTTCIRRKQLSHSPANMTYNIFILNGKTWWQKFQEKNPRKHSDKQKRLLKSKSRV</sequence>
<reference evidence="5" key="1">
    <citation type="submission" date="2025-08" db="UniProtKB">
        <authorList>
            <consortium name="RefSeq"/>
        </authorList>
    </citation>
    <scope>IDENTIFICATION</scope>
    <source>
        <tissue evidence="5">Blood</tissue>
    </source>
</reference>
<dbReference type="OrthoDB" id="9838280at2759"/>
<feature type="region of interest" description="Disordered" evidence="1">
    <location>
        <begin position="302"/>
        <end position="322"/>
    </location>
</feature>
<gene>
    <name evidence="5" type="primary">C8H2orf92</name>
</gene>
<keyword evidence="2" id="KW-0472">Membrane</keyword>
<evidence type="ECO:0000256" key="2">
    <source>
        <dbReference type="SAM" id="Phobius"/>
    </source>
</evidence>
<keyword evidence="2" id="KW-0812">Transmembrane</keyword>
<feature type="transmembrane region" description="Helical" evidence="2">
    <location>
        <begin position="247"/>
        <end position="268"/>
    </location>
</feature>
<dbReference type="AlphaFoldDB" id="A0A6J2FCB9"/>